<dbReference type="InterPro" id="IPR020846">
    <property type="entry name" value="MFS_dom"/>
</dbReference>
<protein>
    <submittedName>
        <fullName evidence="8">Major facilitator superfamily MFS_1</fullName>
    </submittedName>
</protein>
<feature type="domain" description="Major facilitator superfamily (MFS) profile" evidence="7">
    <location>
        <begin position="21"/>
        <end position="403"/>
    </location>
</feature>
<feature type="transmembrane region" description="Helical" evidence="6">
    <location>
        <begin position="145"/>
        <end position="165"/>
    </location>
</feature>
<dbReference type="GO" id="GO:0022857">
    <property type="term" value="F:transmembrane transporter activity"/>
    <property type="evidence" value="ECO:0007669"/>
    <property type="project" value="InterPro"/>
</dbReference>
<feature type="transmembrane region" description="Helical" evidence="6">
    <location>
        <begin position="312"/>
        <end position="333"/>
    </location>
</feature>
<evidence type="ECO:0000256" key="3">
    <source>
        <dbReference type="ARBA" id="ARBA00022692"/>
    </source>
</evidence>
<keyword evidence="9" id="KW-1185">Reference proteome</keyword>
<dbReference type="STRING" id="402881.Plav_0164"/>
<dbReference type="PANTHER" id="PTHR43124">
    <property type="entry name" value="PURINE EFFLUX PUMP PBUE"/>
    <property type="match status" value="1"/>
</dbReference>
<evidence type="ECO:0000256" key="5">
    <source>
        <dbReference type="ARBA" id="ARBA00023136"/>
    </source>
</evidence>
<gene>
    <name evidence="8" type="ordered locus">Plav_0164</name>
</gene>
<feature type="transmembrane region" description="Helical" evidence="6">
    <location>
        <begin position="287"/>
        <end position="306"/>
    </location>
</feature>
<dbReference type="HOGENOM" id="CLU_058215_1_0_5"/>
<dbReference type="AlphaFoldDB" id="A7HPF4"/>
<feature type="transmembrane region" description="Helical" evidence="6">
    <location>
        <begin position="60"/>
        <end position="80"/>
    </location>
</feature>
<evidence type="ECO:0000256" key="4">
    <source>
        <dbReference type="ARBA" id="ARBA00022989"/>
    </source>
</evidence>
<dbReference type="GO" id="GO:0005886">
    <property type="term" value="C:plasma membrane"/>
    <property type="evidence" value="ECO:0007669"/>
    <property type="project" value="UniProtKB-SubCell"/>
</dbReference>
<organism evidence="8 9">
    <name type="scientific">Parvibaculum lavamentivorans (strain DS-1 / DSM 13023 / NCIMB 13966)</name>
    <dbReference type="NCBI Taxonomy" id="402881"/>
    <lineage>
        <taxon>Bacteria</taxon>
        <taxon>Pseudomonadati</taxon>
        <taxon>Pseudomonadota</taxon>
        <taxon>Alphaproteobacteria</taxon>
        <taxon>Hyphomicrobiales</taxon>
        <taxon>Parvibaculaceae</taxon>
        <taxon>Parvibaculum</taxon>
    </lineage>
</organism>
<feature type="transmembrane region" description="Helical" evidence="6">
    <location>
        <begin position="112"/>
        <end position="133"/>
    </location>
</feature>
<dbReference type="PROSITE" id="PS50850">
    <property type="entry name" value="MFS"/>
    <property type="match status" value="1"/>
</dbReference>
<reference evidence="8 9" key="1">
    <citation type="journal article" date="2011" name="Stand. Genomic Sci.">
        <title>Complete genome sequence of Parvibaculum lavamentivorans type strain (DS-1(T)).</title>
        <authorList>
            <person name="Schleheck D."/>
            <person name="Weiss M."/>
            <person name="Pitluck S."/>
            <person name="Bruce D."/>
            <person name="Land M.L."/>
            <person name="Han S."/>
            <person name="Saunders E."/>
            <person name="Tapia R."/>
            <person name="Detter C."/>
            <person name="Brettin T."/>
            <person name="Han J."/>
            <person name="Woyke T."/>
            <person name="Goodwin L."/>
            <person name="Pennacchio L."/>
            <person name="Nolan M."/>
            <person name="Cook A.M."/>
            <person name="Kjelleberg S."/>
            <person name="Thomas T."/>
        </authorList>
    </citation>
    <scope>NUCLEOTIDE SEQUENCE [LARGE SCALE GENOMIC DNA]</scope>
    <source>
        <strain evidence="9">DS-1 / DSM 13023 / NCIMB 13966</strain>
    </source>
</reference>
<comment type="subcellular location">
    <subcellularLocation>
        <location evidence="1">Cell membrane</location>
        <topology evidence="1">Multi-pass membrane protein</topology>
    </subcellularLocation>
</comment>
<keyword evidence="5 6" id="KW-0472">Membrane</keyword>
<dbReference type="InterPro" id="IPR050189">
    <property type="entry name" value="MFS_Efflux_Transporters"/>
</dbReference>
<keyword evidence="4 6" id="KW-1133">Transmembrane helix</keyword>
<dbReference type="Gene3D" id="1.20.1250.20">
    <property type="entry name" value="MFS general substrate transporter like domains"/>
    <property type="match status" value="2"/>
</dbReference>
<evidence type="ECO:0000256" key="2">
    <source>
        <dbReference type="ARBA" id="ARBA00022475"/>
    </source>
</evidence>
<dbReference type="InterPro" id="IPR036259">
    <property type="entry name" value="MFS_trans_sf"/>
</dbReference>
<dbReference type="SUPFAM" id="SSF103473">
    <property type="entry name" value="MFS general substrate transporter"/>
    <property type="match status" value="1"/>
</dbReference>
<keyword evidence="2" id="KW-1003">Cell membrane</keyword>
<sequence length="414" mass="42679">MKEHVARRGWWRGLDPRSSATLFLIAACGTYGAVIASVLPSLVGTWIADVGLTERMAGEVATINVLAATLGLCLALFLVSRWSLPRIARLGLLLAISGDLLSILASDMLQLSFLRAVQGVGVGLLVGATTNWIGRHEYAARGFGMYIMLQFILAAVLIAAIPALMPYLGAASVYVTLLALAAVSLILYPLLGLNGGAVPLRPAAAEEPEESGAAADTDYPALLKFLSVLAFGLFNIAAIGLWSYMLRYGEVVGLSSAAAAQTLAISSLCGIPGTILVIALSARYGRFLPLMLALAIYTVPAAVFAVSHVAAAIFVAGLVVQNIAWAVVAPYFQAVQAALDRSGRLAVWGMIVASIGAGLGPAFIGFAIDGTSYGMAFGGAVLALGLAALAGAVPALVTDRRERPTPAEGILAGS</sequence>
<evidence type="ECO:0000256" key="6">
    <source>
        <dbReference type="SAM" id="Phobius"/>
    </source>
</evidence>
<keyword evidence="3 6" id="KW-0812">Transmembrane</keyword>
<dbReference type="PANTHER" id="PTHR43124:SF10">
    <property type="entry name" value="PURINE EFFLUX PUMP PBUE"/>
    <property type="match status" value="1"/>
</dbReference>
<feature type="transmembrane region" description="Helical" evidence="6">
    <location>
        <begin position="345"/>
        <end position="368"/>
    </location>
</feature>
<feature type="transmembrane region" description="Helical" evidence="6">
    <location>
        <begin position="374"/>
        <end position="397"/>
    </location>
</feature>
<dbReference type="eggNOG" id="COG2814">
    <property type="taxonomic scope" value="Bacteria"/>
</dbReference>
<dbReference type="PROSITE" id="PS51257">
    <property type="entry name" value="PROKAR_LIPOPROTEIN"/>
    <property type="match status" value="1"/>
</dbReference>
<dbReference type="KEGG" id="pla:Plav_0164"/>
<feature type="transmembrane region" description="Helical" evidence="6">
    <location>
        <begin position="225"/>
        <end position="246"/>
    </location>
</feature>
<dbReference type="EMBL" id="CP000774">
    <property type="protein sequence ID" value="ABS61787.1"/>
    <property type="molecule type" value="Genomic_DNA"/>
</dbReference>
<feature type="transmembrane region" description="Helical" evidence="6">
    <location>
        <begin position="21"/>
        <end position="48"/>
    </location>
</feature>
<proteinExistence type="predicted"/>
<name>A7HPF4_PARL1</name>
<evidence type="ECO:0000313" key="8">
    <source>
        <dbReference type="EMBL" id="ABS61787.1"/>
    </source>
</evidence>
<accession>A7HPF4</accession>
<evidence type="ECO:0000256" key="1">
    <source>
        <dbReference type="ARBA" id="ARBA00004651"/>
    </source>
</evidence>
<dbReference type="RefSeq" id="WP_011995078.1">
    <property type="nucleotide sequence ID" value="NC_009719.1"/>
</dbReference>
<feature type="transmembrane region" description="Helical" evidence="6">
    <location>
        <begin position="87"/>
        <end position="106"/>
    </location>
</feature>
<evidence type="ECO:0000259" key="7">
    <source>
        <dbReference type="PROSITE" id="PS50850"/>
    </source>
</evidence>
<evidence type="ECO:0000313" key="9">
    <source>
        <dbReference type="Proteomes" id="UP000006377"/>
    </source>
</evidence>
<dbReference type="Proteomes" id="UP000006377">
    <property type="component" value="Chromosome"/>
</dbReference>
<feature type="transmembrane region" description="Helical" evidence="6">
    <location>
        <begin position="258"/>
        <end position="280"/>
    </location>
</feature>
<dbReference type="InterPro" id="IPR011701">
    <property type="entry name" value="MFS"/>
</dbReference>
<dbReference type="Pfam" id="PF07690">
    <property type="entry name" value="MFS_1"/>
    <property type="match status" value="1"/>
</dbReference>
<feature type="transmembrane region" description="Helical" evidence="6">
    <location>
        <begin position="171"/>
        <end position="191"/>
    </location>
</feature>